<dbReference type="CDD" id="cd03221">
    <property type="entry name" value="ABCF_EF-3"/>
    <property type="match status" value="2"/>
</dbReference>
<accession>A0A3S9T197</accession>
<dbReference type="PROSITE" id="PS50893">
    <property type="entry name" value="ABC_TRANSPORTER_2"/>
    <property type="match status" value="2"/>
</dbReference>
<dbReference type="KEGG" id="aft:BBF96_13915"/>
<keyword evidence="2 5" id="KW-0067">ATP-binding</keyword>
<dbReference type="InterPro" id="IPR003593">
    <property type="entry name" value="AAA+_ATPase"/>
</dbReference>
<feature type="coiled-coil region" evidence="3">
    <location>
        <begin position="212"/>
        <end position="291"/>
    </location>
</feature>
<dbReference type="GO" id="GO:0005524">
    <property type="term" value="F:ATP binding"/>
    <property type="evidence" value="ECO:0007669"/>
    <property type="project" value="UniProtKB-KW"/>
</dbReference>
<keyword evidence="3" id="KW-0175">Coiled coil</keyword>
<keyword evidence="6" id="KW-1185">Reference proteome</keyword>
<sequence>MLLLLRCQGIAKNYGDLKVLKKVDLSIGIGEKIGLVGCNGAGKTTLANIIFGKEKCDQGTITYYKQNLKIGYLLQATSYTENNFNDMLKENYNQFEIGNFFEVTSWLGLDKVQEWDSNRFSGLSGGERTKLALANIWVTNPDLLILDEPTNHMDFTGVEWLITELNKFRGAVLVISHDRYFLDQVVNRIVELEDGKINNYYGNYSYYREEKIRRYENQMHQYEVQKKEEKKLEEEIVQLKQWAKKANKDAREKARRKGVLKGGKEFYRVKAKKLDRRVKSKIKQLEKLKKEGISKPKEEPEIIFEFNRSNKRGRRIIEVKNLKKSYGDKILFRDSSFYILYGDRIALFGPNGCGKTTLIKILLGEEKADSGSIWVSPSVKIGYLSQDVLDLNEEETPLEAMKTIKGNYNTEVRTLLANMGFDEAMLKKPIGQLSLGERTRIKLADLILQNNEVLILDEPTNHLDLYTRTQLEKTLEKYNGTIILVSHDRYFLEKISEKLLVFQDGKVNRLEKGFKEYIEKIEDKKDEDGYNIGEEKMVIETKMAYLVSELSKLSEDDPEYARLDEEYKQLVKKRNSLK</sequence>
<dbReference type="SMART" id="SM00382">
    <property type="entry name" value="AAA"/>
    <property type="match status" value="2"/>
</dbReference>
<name>A0A3S9T197_9FIRM</name>
<evidence type="ECO:0000313" key="5">
    <source>
        <dbReference type="EMBL" id="AZR74386.1"/>
    </source>
</evidence>
<evidence type="ECO:0000259" key="4">
    <source>
        <dbReference type="PROSITE" id="PS50893"/>
    </source>
</evidence>
<dbReference type="InterPro" id="IPR003439">
    <property type="entry name" value="ABC_transporter-like_ATP-bd"/>
</dbReference>
<dbReference type="GO" id="GO:0003676">
    <property type="term" value="F:nucleic acid binding"/>
    <property type="evidence" value="ECO:0007669"/>
    <property type="project" value="UniProtKB-ARBA"/>
</dbReference>
<dbReference type="InterPro" id="IPR051309">
    <property type="entry name" value="ABCF_ATPase"/>
</dbReference>
<dbReference type="NCBIfam" id="NF000355">
    <property type="entry name" value="ribo_prot_ABC_F"/>
    <property type="match status" value="1"/>
</dbReference>
<reference evidence="5 6" key="1">
    <citation type="submission" date="2016-07" db="EMBL/GenBank/DDBJ databases">
        <title>Genome and transcriptome analysis of iron-reducing fermentative bacteria Anoxybacter fermentans.</title>
        <authorList>
            <person name="Zeng X."/>
            <person name="Shao Z."/>
        </authorList>
    </citation>
    <scope>NUCLEOTIDE SEQUENCE [LARGE SCALE GENOMIC DNA]</scope>
    <source>
        <strain evidence="5 6">DY22613</strain>
    </source>
</reference>
<dbReference type="AlphaFoldDB" id="A0A3S9T197"/>
<dbReference type="InterPro" id="IPR027417">
    <property type="entry name" value="P-loop_NTPase"/>
</dbReference>
<dbReference type="InterPro" id="IPR032781">
    <property type="entry name" value="ABC_tran_Xtn"/>
</dbReference>
<dbReference type="SUPFAM" id="SSF52540">
    <property type="entry name" value="P-loop containing nucleoside triphosphate hydrolases"/>
    <property type="match status" value="2"/>
</dbReference>
<evidence type="ECO:0000256" key="3">
    <source>
        <dbReference type="SAM" id="Coils"/>
    </source>
</evidence>
<dbReference type="EMBL" id="CP016379">
    <property type="protein sequence ID" value="AZR74386.1"/>
    <property type="molecule type" value="Genomic_DNA"/>
</dbReference>
<dbReference type="PANTHER" id="PTHR42855">
    <property type="entry name" value="ABC TRANSPORTER ATP-BINDING SUBUNIT"/>
    <property type="match status" value="1"/>
</dbReference>
<feature type="domain" description="ABC transporter" evidence="4">
    <location>
        <begin position="5"/>
        <end position="219"/>
    </location>
</feature>
<feature type="domain" description="ABC transporter" evidence="4">
    <location>
        <begin position="317"/>
        <end position="529"/>
    </location>
</feature>
<organism evidence="5 6">
    <name type="scientific">Anoxybacter fermentans</name>
    <dbReference type="NCBI Taxonomy" id="1323375"/>
    <lineage>
        <taxon>Bacteria</taxon>
        <taxon>Bacillati</taxon>
        <taxon>Bacillota</taxon>
        <taxon>Clostridia</taxon>
        <taxon>Halanaerobiales</taxon>
        <taxon>Anoxybacter</taxon>
    </lineage>
</organism>
<keyword evidence="1" id="KW-0547">Nucleotide-binding</keyword>
<dbReference type="FunFam" id="3.40.50.300:FF:000309">
    <property type="entry name" value="ABC transporter ATP-binding protein"/>
    <property type="match status" value="1"/>
</dbReference>
<gene>
    <name evidence="5" type="ORF">BBF96_13915</name>
</gene>
<dbReference type="Pfam" id="PF12848">
    <property type="entry name" value="ABC_tran_Xtn"/>
    <property type="match status" value="1"/>
</dbReference>
<dbReference type="GO" id="GO:0016887">
    <property type="term" value="F:ATP hydrolysis activity"/>
    <property type="evidence" value="ECO:0007669"/>
    <property type="project" value="InterPro"/>
</dbReference>
<dbReference type="Pfam" id="PF00005">
    <property type="entry name" value="ABC_tran"/>
    <property type="match status" value="2"/>
</dbReference>
<evidence type="ECO:0000256" key="1">
    <source>
        <dbReference type="ARBA" id="ARBA00022741"/>
    </source>
</evidence>
<dbReference type="PROSITE" id="PS00211">
    <property type="entry name" value="ABC_TRANSPORTER_1"/>
    <property type="match status" value="2"/>
</dbReference>
<dbReference type="OrthoDB" id="9801441at2"/>
<dbReference type="PANTHER" id="PTHR42855:SF2">
    <property type="entry name" value="DRUG RESISTANCE ABC TRANSPORTER,ATP-BINDING PROTEIN"/>
    <property type="match status" value="1"/>
</dbReference>
<dbReference type="Proteomes" id="UP000267250">
    <property type="component" value="Chromosome"/>
</dbReference>
<dbReference type="Gene3D" id="3.40.50.300">
    <property type="entry name" value="P-loop containing nucleotide triphosphate hydrolases"/>
    <property type="match status" value="2"/>
</dbReference>
<protein>
    <submittedName>
        <fullName evidence="5">ABC transporter ATP-binding protein</fullName>
    </submittedName>
</protein>
<evidence type="ECO:0000313" key="6">
    <source>
        <dbReference type="Proteomes" id="UP000267250"/>
    </source>
</evidence>
<dbReference type="InterPro" id="IPR017871">
    <property type="entry name" value="ABC_transporter-like_CS"/>
</dbReference>
<proteinExistence type="predicted"/>
<evidence type="ECO:0000256" key="2">
    <source>
        <dbReference type="ARBA" id="ARBA00022840"/>
    </source>
</evidence>